<dbReference type="EMBL" id="MU005570">
    <property type="protein sequence ID" value="KAF2690802.1"/>
    <property type="molecule type" value="Genomic_DNA"/>
</dbReference>
<sequence length="101" mass="11264">MHQIQKPTIPLLFVPRTSAHPVPNTRRANTSPHSIAMHEHPFASPYISHATHAQRPNPNIPRISQPQPPLSTHRVHTIPSAALSWHPIPHLDTPAYSILKA</sequence>
<gene>
    <name evidence="2" type="ORF">K458DRAFT_412147</name>
</gene>
<organism evidence="2 3">
    <name type="scientific">Lentithecium fluviatile CBS 122367</name>
    <dbReference type="NCBI Taxonomy" id="1168545"/>
    <lineage>
        <taxon>Eukaryota</taxon>
        <taxon>Fungi</taxon>
        <taxon>Dikarya</taxon>
        <taxon>Ascomycota</taxon>
        <taxon>Pezizomycotina</taxon>
        <taxon>Dothideomycetes</taxon>
        <taxon>Pleosporomycetidae</taxon>
        <taxon>Pleosporales</taxon>
        <taxon>Massarineae</taxon>
        <taxon>Lentitheciaceae</taxon>
        <taxon>Lentithecium</taxon>
    </lineage>
</organism>
<dbReference type="AlphaFoldDB" id="A0A6G1JJR9"/>
<evidence type="ECO:0000256" key="1">
    <source>
        <dbReference type="SAM" id="MobiDB-lite"/>
    </source>
</evidence>
<name>A0A6G1JJR9_9PLEO</name>
<feature type="compositionally biased region" description="Polar residues" evidence="1">
    <location>
        <begin position="54"/>
        <end position="65"/>
    </location>
</feature>
<feature type="region of interest" description="Disordered" evidence="1">
    <location>
        <begin position="49"/>
        <end position="74"/>
    </location>
</feature>
<evidence type="ECO:0000313" key="3">
    <source>
        <dbReference type="Proteomes" id="UP000799291"/>
    </source>
</evidence>
<keyword evidence="3" id="KW-1185">Reference proteome</keyword>
<accession>A0A6G1JJR9</accession>
<reference evidence="2" key="1">
    <citation type="journal article" date="2020" name="Stud. Mycol.">
        <title>101 Dothideomycetes genomes: a test case for predicting lifestyles and emergence of pathogens.</title>
        <authorList>
            <person name="Haridas S."/>
            <person name="Albert R."/>
            <person name="Binder M."/>
            <person name="Bloem J."/>
            <person name="Labutti K."/>
            <person name="Salamov A."/>
            <person name="Andreopoulos B."/>
            <person name="Baker S."/>
            <person name="Barry K."/>
            <person name="Bills G."/>
            <person name="Bluhm B."/>
            <person name="Cannon C."/>
            <person name="Castanera R."/>
            <person name="Culley D."/>
            <person name="Daum C."/>
            <person name="Ezra D."/>
            <person name="Gonzalez J."/>
            <person name="Henrissat B."/>
            <person name="Kuo A."/>
            <person name="Liang C."/>
            <person name="Lipzen A."/>
            <person name="Lutzoni F."/>
            <person name="Magnuson J."/>
            <person name="Mondo S."/>
            <person name="Nolan M."/>
            <person name="Ohm R."/>
            <person name="Pangilinan J."/>
            <person name="Park H.-J."/>
            <person name="Ramirez L."/>
            <person name="Alfaro M."/>
            <person name="Sun H."/>
            <person name="Tritt A."/>
            <person name="Yoshinaga Y."/>
            <person name="Zwiers L.-H."/>
            <person name="Turgeon B."/>
            <person name="Goodwin S."/>
            <person name="Spatafora J."/>
            <person name="Crous P."/>
            <person name="Grigoriev I."/>
        </authorList>
    </citation>
    <scope>NUCLEOTIDE SEQUENCE</scope>
    <source>
        <strain evidence="2">CBS 122367</strain>
    </source>
</reference>
<protein>
    <submittedName>
        <fullName evidence="2">Uncharacterized protein</fullName>
    </submittedName>
</protein>
<evidence type="ECO:0000313" key="2">
    <source>
        <dbReference type="EMBL" id="KAF2690802.1"/>
    </source>
</evidence>
<dbReference type="Proteomes" id="UP000799291">
    <property type="component" value="Unassembled WGS sequence"/>
</dbReference>
<proteinExistence type="predicted"/>